<dbReference type="EMBL" id="JBHMDG010000017">
    <property type="protein sequence ID" value="MFB9314253.1"/>
    <property type="molecule type" value="Genomic_DNA"/>
</dbReference>
<keyword evidence="2" id="KW-1185">Reference proteome</keyword>
<proteinExistence type="predicted"/>
<protein>
    <recommendedName>
        <fullName evidence="3">DUF3558 domain-containing protein</fullName>
    </recommendedName>
</protein>
<reference evidence="1 2" key="1">
    <citation type="submission" date="2024-09" db="EMBL/GenBank/DDBJ databases">
        <authorList>
            <person name="Sun Q."/>
            <person name="Mori K."/>
        </authorList>
    </citation>
    <scope>NUCLEOTIDE SEQUENCE [LARGE SCALE GENOMIC DNA]</scope>
    <source>
        <strain evidence="1 2">JCM 9626</strain>
    </source>
</reference>
<dbReference type="Proteomes" id="UP001589750">
    <property type="component" value="Unassembled WGS sequence"/>
</dbReference>
<comment type="caution">
    <text evidence="1">The sequence shown here is derived from an EMBL/GenBank/DDBJ whole genome shotgun (WGS) entry which is preliminary data.</text>
</comment>
<dbReference type="PROSITE" id="PS51257">
    <property type="entry name" value="PROKAR_LIPOPROTEIN"/>
    <property type="match status" value="1"/>
</dbReference>
<accession>A0ABV5KBY0</accession>
<organism evidence="1 2">
    <name type="scientific">Nocardioides plantarum</name>
    <dbReference type="NCBI Taxonomy" id="29299"/>
    <lineage>
        <taxon>Bacteria</taxon>
        <taxon>Bacillati</taxon>
        <taxon>Actinomycetota</taxon>
        <taxon>Actinomycetes</taxon>
        <taxon>Propionibacteriales</taxon>
        <taxon>Nocardioidaceae</taxon>
        <taxon>Nocardioides</taxon>
    </lineage>
</organism>
<sequence>MRSAFVGLAVLGLVLTGCSGDPEPPSPDPTSAAPVEPAWNPCSSLDADAVIKRLGAAYSVRRGTPDEPTCIFVPQADGDPAVTVNYQTIASSLTELLKTFGQTEQPGRTSVTTPRVPGASDARLIVDVSNDTLAITGFVRNGLLVQTVDAIDPAPFDRTALTKDVTSLMADLAAGAADSGLTR</sequence>
<evidence type="ECO:0008006" key="3">
    <source>
        <dbReference type="Google" id="ProtNLM"/>
    </source>
</evidence>
<gene>
    <name evidence="1" type="ORF">ACFFRI_14455</name>
</gene>
<evidence type="ECO:0000313" key="2">
    <source>
        <dbReference type="Proteomes" id="UP001589750"/>
    </source>
</evidence>
<dbReference type="RefSeq" id="WP_140009497.1">
    <property type="nucleotide sequence ID" value="NZ_JBHMDG010000017.1"/>
</dbReference>
<name>A0ABV5KBY0_9ACTN</name>
<evidence type="ECO:0000313" key="1">
    <source>
        <dbReference type="EMBL" id="MFB9314253.1"/>
    </source>
</evidence>